<dbReference type="HAMAP" id="MF_01451">
    <property type="entry name" value="AddA"/>
    <property type="match status" value="1"/>
</dbReference>
<comment type="catalytic activity">
    <reaction evidence="12 13">
        <text>ATP + H2O = ADP + phosphate + H(+)</text>
        <dbReference type="Rhea" id="RHEA:13065"/>
        <dbReference type="ChEBI" id="CHEBI:15377"/>
        <dbReference type="ChEBI" id="CHEBI:15378"/>
        <dbReference type="ChEBI" id="CHEBI:30616"/>
        <dbReference type="ChEBI" id="CHEBI:43474"/>
        <dbReference type="ChEBI" id="CHEBI:456216"/>
        <dbReference type="EC" id="5.6.2.4"/>
    </reaction>
</comment>
<dbReference type="InterPro" id="IPR014152">
    <property type="entry name" value="AddA"/>
</dbReference>
<reference evidence="17 18" key="1">
    <citation type="submission" date="2018-11" db="EMBL/GenBank/DDBJ databases">
        <title>Genomic Encyclopedia of Type Strains, Phase IV (KMG-IV): sequencing the most valuable type-strain genomes for metagenomic binning, comparative biology and taxonomic classification.</title>
        <authorList>
            <person name="Goeker M."/>
        </authorList>
    </citation>
    <scope>NUCLEOTIDE SEQUENCE [LARGE SCALE GENOMIC DNA]</scope>
    <source>
        <strain evidence="17 18">DSM 26537</strain>
    </source>
</reference>
<evidence type="ECO:0000256" key="3">
    <source>
        <dbReference type="ARBA" id="ARBA00022763"/>
    </source>
</evidence>
<dbReference type="GO" id="GO:0033202">
    <property type="term" value="C:DNA helicase complex"/>
    <property type="evidence" value="ECO:0007669"/>
    <property type="project" value="TreeGrafter"/>
</dbReference>
<comment type="subunit">
    <text evidence="13">Heterodimer of AddA and AddB/RexB.</text>
</comment>
<dbReference type="Pfam" id="PF13361">
    <property type="entry name" value="UvrD_C"/>
    <property type="match status" value="1"/>
</dbReference>
<name>A0A3N1X9L1_9FIRM</name>
<dbReference type="GO" id="GO:0005829">
    <property type="term" value="C:cytosol"/>
    <property type="evidence" value="ECO:0007669"/>
    <property type="project" value="TreeGrafter"/>
</dbReference>
<dbReference type="PANTHER" id="PTHR11070">
    <property type="entry name" value="UVRD / RECB / PCRA DNA HELICASE FAMILY MEMBER"/>
    <property type="match status" value="1"/>
</dbReference>
<dbReference type="Pfam" id="PF00580">
    <property type="entry name" value="UvrD-helicase"/>
    <property type="match status" value="1"/>
</dbReference>
<dbReference type="InterPro" id="IPR011604">
    <property type="entry name" value="PDDEXK-like_dom_sf"/>
</dbReference>
<organism evidence="17 18">
    <name type="scientific">Mobilisporobacter senegalensis</name>
    <dbReference type="NCBI Taxonomy" id="1329262"/>
    <lineage>
        <taxon>Bacteria</taxon>
        <taxon>Bacillati</taxon>
        <taxon>Bacillota</taxon>
        <taxon>Clostridia</taxon>
        <taxon>Lachnospirales</taxon>
        <taxon>Lachnospiraceae</taxon>
        <taxon>Mobilisporobacter</taxon>
    </lineage>
</organism>
<evidence type="ECO:0000256" key="6">
    <source>
        <dbReference type="ARBA" id="ARBA00022839"/>
    </source>
</evidence>
<dbReference type="GO" id="GO:0005524">
    <property type="term" value="F:ATP binding"/>
    <property type="evidence" value="ECO:0007669"/>
    <property type="project" value="UniProtKB-UniRule"/>
</dbReference>
<evidence type="ECO:0000256" key="10">
    <source>
        <dbReference type="ARBA" id="ARBA00023235"/>
    </source>
</evidence>
<dbReference type="InterPro" id="IPR000212">
    <property type="entry name" value="DNA_helicase_UvrD/REP"/>
</dbReference>
<dbReference type="SUPFAM" id="SSF52980">
    <property type="entry name" value="Restriction endonuclease-like"/>
    <property type="match status" value="1"/>
</dbReference>
<sequence>MKWTSDQQKVIELRNRNILVSAAAGSGKTAVLVERIITMITEGDNPIDIDKLLIVTFTNAAAAEMRERIGAAIEKKLSEMPENLHLQKQMTLIHSAQITTIHSFCLNIIRNYFHTIDLDPSFRVADETELKLLKSDVMEELLERYYEEAKEDFLIFTESYASGKSDALMEELILSLYGFSMSYPWPEDWLNEIRGVFNITSVEEMEKSEWMDALLHYIKAMIHDTILNNRRAIQIGNEPGGPYPYVDALESDKELLEKLAGAATYQEYGELLRNISWARLSNKKDASILEAKKSEVKEIRDSIKKIINDITKNFFFQSKEEMLKDIMGTKITMNVLIDLTLEFAKDYANRKRDKNLVDFNDLEHFALNILVSRNASDDDQEQKDIIPTSVAIDLSEHYEEILIDEYQDSNLVQETLLNSISRERAGNPNIFMVGDVKQSIYKFRLARPELFMEKYESYSLEDGLKQRIDLHKNFRSRRVVLDSINFIFEQIMGKDLGGIVYDQDAALYVGADYDENAEGISNTSELLLVNMDDNLEGTDEFEEDDSIEEMTQKELEARAIGKRIKELIHPETGLMILDKENSREKPVYKRATGKDIVILLRTMSGWSDIFVDVLMSEGISAYSDTQSGYFKTLEIQTVLNMLKIIDNPKQDIPLAAVLHSAIVGLTSEELAKIHASFKDMDIYDAVTEYSKYHIIQDPKKIDENADDNNLSNEINNESLIDGLLAEKLKNFLADLEKFRRMVAYTPIHEMIEQVLEETGYYNYIAAMPGGERRTGNIDILIQRAINFEATSYSGLFHFIRYIEKLHKYEIDYGEASVSGGDDLSVKIMSIHKSKGLEFPIVFVAGLSKNFNNQDTRSKIVIHPDLGLGPDYIDFSLRIKSPTLIKKVMQKKLVLENLAEELRVLYVALTRAKEKLILTGTVKNLKDKLGKWSDIRDREEVLLTFQKITSATTYLDWIGSSLIRHKSFDSTLIEYELPRAEHNPLYEKEIPWEVRILNVNELSMVEVAKQIEKEILKDELLQWDAEMIFNQEIRDEIEDRLSFKYPYLNSIKIPAKMTVSELKKLGQMEAEEMEQLEQISQEVFHQADRDINHQNENNSIYGKDDIIPKFIRKEKPMKASDRGTLYHKILECIDLGRVKTREDIKNELERMVKRNIIKEENISQISQIRLEHFLNSNVAMRMREALMKDKVKKEQQFVLGIPANEVNKEISSNELILIQGIIDVYFEEEDGIVLLDYKTDYIPEGENEGFLINKYKVQLDYYQKAIEQLVKKPVKEKIIYSFGLEKEIHLD</sequence>
<dbReference type="NCBIfam" id="TIGR02785">
    <property type="entry name" value="addA_Gpos"/>
    <property type="match status" value="1"/>
</dbReference>
<evidence type="ECO:0000256" key="12">
    <source>
        <dbReference type="ARBA" id="ARBA00048988"/>
    </source>
</evidence>
<dbReference type="InterPro" id="IPR014016">
    <property type="entry name" value="UvrD-like_ATP-bd"/>
</dbReference>
<dbReference type="PROSITE" id="PS51217">
    <property type="entry name" value="UVRD_HELICASE_CTER"/>
    <property type="match status" value="1"/>
</dbReference>
<evidence type="ECO:0000259" key="16">
    <source>
        <dbReference type="PROSITE" id="PS51217"/>
    </source>
</evidence>
<evidence type="ECO:0000256" key="5">
    <source>
        <dbReference type="ARBA" id="ARBA00022806"/>
    </source>
</evidence>
<proteinExistence type="inferred from homology"/>
<evidence type="ECO:0000256" key="4">
    <source>
        <dbReference type="ARBA" id="ARBA00022801"/>
    </source>
</evidence>
<keyword evidence="2 13" id="KW-0547">Nucleotide-binding</keyword>
<keyword evidence="1 13" id="KW-0540">Nuclease</keyword>
<evidence type="ECO:0000313" key="18">
    <source>
        <dbReference type="Proteomes" id="UP000273083"/>
    </source>
</evidence>
<protein>
    <recommendedName>
        <fullName evidence="13">ATP-dependent helicase/nuclease subunit A</fullName>
        <ecNumber evidence="13">3.1.-.-</ecNumber>
        <ecNumber evidence="13">5.6.2.4</ecNumber>
    </recommendedName>
    <alternativeName>
        <fullName evidence="13">ATP-dependent helicase/nuclease AddA</fullName>
    </alternativeName>
    <alternativeName>
        <fullName evidence="13">DNA 3'-5' helicase AddA</fullName>
    </alternativeName>
</protein>
<dbReference type="FunFam" id="3.40.50.300:FF:001236">
    <property type="entry name" value="ATP-dependent helicase/nuclease subunit A"/>
    <property type="match status" value="1"/>
</dbReference>
<comment type="similarity">
    <text evidence="13">Belongs to the helicase family. AddA subfamily.</text>
</comment>
<evidence type="ECO:0000256" key="9">
    <source>
        <dbReference type="ARBA" id="ARBA00023204"/>
    </source>
</evidence>
<evidence type="ECO:0000256" key="1">
    <source>
        <dbReference type="ARBA" id="ARBA00022722"/>
    </source>
</evidence>
<keyword evidence="18" id="KW-1185">Reference proteome</keyword>
<keyword evidence="3 13" id="KW-0227">DNA damage</keyword>
<comment type="catalytic activity">
    <reaction evidence="11 13">
        <text>Couples ATP hydrolysis with the unwinding of duplex DNA by translocating in the 3'-5' direction.</text>
        <dbReference type="EC" id="5.6.2.4"/>
    </reaction>
</comment>
<dbReference type="Gene3D" id="3.40.50.300">
    <property type="entry name" value="P-loop containing nucleotide triphosphate hydrolases"/>
    <property type="match status" value="4"/>
</dbReference>
<dbReference type="Pfam" id="PF12705">
    <property type="entry name" value="PDDEXK_1"/>
    <property type="match status" value="1"/>
</dbReference>
<comment type="caution">
    <text evidence="17">The sequence shown here is derived from an EMBL/GenBank/DDBJ whole genome shotgun (WGS) entry which is preliminary data.</text>
</comment>
<evidence type="ECO:0000256" key="13">
    <source>
        <dbReference type="HAMAP-Rule" id="MF_01451"/>
    </source>
</evidence>
<dbReference type="SUPFAM" id="SSF52540">
    <property type="entry name" value="P-loop containing nucleoside triphosphate hydrolases"/>
    <property type="match status" value="1"/>
</dbReference>
<comment type="cofactor">
    <cofactor evidence="13">
        <name>Mg(2+)</name>
        <dbReference type="ChEBI" id="CHEBI:18420"/>
    </cofactor>
</comment>
<evidence type="ECO:0000259" key="15">
    <source>
        <dbReference type="PROSITE" id="PS51198"/>
    </source>
</evidence>
<dbReference type="EC" id="5.6.2.4" evidence="13"/>
<dbReference type="InterPro" id="IPR038726">
    <property type="entry name" value="PDDEXK_AddAB-type"/>
</dbReference>
<keyword evidence="8 13" id="KW-0238">DNA-binding</keyword>
<keyword evidence="4 13" id="KW-0378">Hydrolase</keyword>
<feature type="domain" description="UvrD-like helicase ATP-binding" evidence="15">
    <location>
        <begin position="1"/>
        <end position="477"/>
    </location>
</feature>
<keyword evidence="9 13" id="KW-0234">DNA repair</keyword>
<dbReference type="PANTHER" id="PTHR11070:SF48">
    <property type="entry name" value="ATP-DEPENDENT HELICASE_NUCLEASE SUBUNIT A"/>
    <property type="match status" value="1"/>
</dbReference>
<dbReference type="GO" id="GO:0043138">
    <property type="term" value="F:3'-5' DNA helicase activity"/>
    <property type="evidence" value="ECO:0007669"/>
    <property type="project" value="UniProtKB-UniRule"/>
</dbReference>
<keyword evidence="7 13" id="KW-0067">ATP-binding</keyword>
<dbReference type="GO" id="GO:0003690">
    <property type="term" value="F:double-stranded DNA binding"/>
    <property type="evidence" value="ECO:0007669"/>
    <property type="project" value="UniProtKB-UniRule"/>
</dbReference>
<evidence type="ECO:0000256" key="8">
    <source>
        <dbReference type="ARBA" id="ARBA00023125"/>
    </source>
</evidence>
<feature type="binding site" evidence="14">
    <location>
        <begin position="22"/>
        <end position="29"/>
    </location>
    <ligand>
        <name>ATP</name>
        <dbReference type="ChEBI" id="CHEBI:30616"/>
    </ligand>
</feature>
<dbReference type="GO" id="GO:0008408">
    <property type="term" value="F:3'-5' exonuclease activity"/>
    <property type="evidence" value="ECO:0007669"/>
    <property type="project" value="UniProtKB-UniRule"/>
</dbReference>
<dbReference type="EMBL" id="RJVG01000014">
    <property type="protein sequence ID" value="ROR23449.1"/>
    <property type="molecule type" value="Genomic_DNA"/>
</dbReference>
<dbReference type="Proteomes" id="UP000273083">
    <property type="component" value="Unassembled WGS sequence"/>
</dbReference>
<evidence type="ECO:0000256" key="11">
    <source>
        <dbReference type="ARBA" id="ARBA00034617"/>
    </source>
</evidence>
<dbReference type="PROSITE" id="PS51198">
    <property type="entry name" value="UVRD_HELICASE_ATP_BIND"/>
    <property type="match status" value="1"/>
</dbReference>
<dbReference type="InterPro" id="IPR027417">
    <property type="entry name" value="P-loop_NTPase"/>
</dbReference>
<dbReference type="InterPro" id="IPR014017">
    <property type="entry name" value="DNA_helicase_UvrD-like_C"/>
</dbReference>
<dbReference type="EC" id="3.1.-.-" evidence="13"/>
<dbReference type="Gene3D" id="3.90.320.10">
    <property type="match status" value="1"/>
</dbReference>
<dbReference type="RefSeq" id="WP_123610743.1">
    <property type="nucleotide sequence ID" value="NZ_RJVG01000014.1"/>
</dbReference>
<gene>
    <name evidence="13" type="primary">addA</name>
    <name evidence="17" type="ORF">EDD66_11456</name>
</gene>
<accession>A0A3N1X9L1</accession>
<dbReference type="GO" id="GO:0000724">
    <property type="term" value="P:double-strand break repair via homologous recombination"/>
    <property type="evidence" value="ECO:0007669"/>
    <property type="project" value="UniProtKB-UniRule"/>
</dbReference>
<evidence type="ECO:0000256" key="7">
    <source>
        <dbReference type="ARBA" id="ARBA00022840"/>
    </source>
</evidence>
<keyword evidence="10 13" id="KW-0413">Isomerase</keyword>
<keyword evidence="6 13" id="KW-0269">Exonuclease</keyword>
<feature type="domain" description="UvrD-like helicase C-terminal" evidence="16">
    <location>
        <begin position="518"/>
        <end position="835"/>
    </location>
</feature>
<evidence type="ECO:0000256" key="14">
    <source>
        <dbReference type="PROSITE-ProRule" id="PRU00560"/>
    </source>
</evidence>
<dbReference type="GO" id="GO:0016887">
    <property type="term" value="F:ATP hydrolysis activity"/>
    <property type="evidence" value="ECO:0007669"/>
    <property type="project" value="RHEA"/>
</dbReference>
<evidence type="ECO:0000313" key="17">
    <source>
        <dbReference type="EMBL" id="ROR23449.1"/>
    </source>
</evidence>
<keyword evidence="5 13" id="KW-0347">Helicase</keyword>
<evidence type="ECO:0000256" key="2">
    <source>
        <dbReference type="ARBA" id="ARBA00022741"/>
    </source>
</evidence>
<comment type="function">
    <text evidence="13">The heterodimer acts as both an ATP-dependent DNA helicase and an ATP-dependent, dual-direction single-stranded exonuclease. Recognizes the chi site generating a DNA molecule suitable for the initiation of homologous recombination. The AddA nuclease domain is required for chi fragment generation; this subunit has the helicase and 3' -&gt; 5' nuclease activities.</text>
</comment>
<dbReference type="OrthoDB" id="9810135at2"/>
<dbReference type="InterPro" id="IPR011335">
    <property type="entry name" value="Restrct_endonuc-II-like"/>
</dbReference>